<accession>A0A645AG64</accession>
<sequence>MKELLQSIIETENAELERASAKFGRCNNSHHESYAVILEERQEAEDMAVEFDKLFSDFWDGVKRNGVNLEILRAMETAAQRAAAEWVQAAAMCRKATRCDSNRAPEIAAGIRRVSENNSLPYGDRQILREAMSYITQRSGS</sequence>
<comment type="caution">
    <text evidence="1">The sequence shown here is derived from an EMBL/GenBank/DDBJ whole genome shotgun (WGS) entry which is preliminary data.</text>
</comment>
<evidence type="ECO:0000313" key="1">
    <source>
        <dbReference type="EMBL" id="MPM52190.1"/>
    </source>
</evidence>
<dbReference type="EMBL" id="VSSQ01013749">
    <property type="protein sequence ID" value="MPM52190.1"/>
    <property type="molecule type" value="Genomic_DNA"/>
</dbReference>
<proteinExistence type="predicted"/>
<gene>
    <name evidence="1" type="ORF">SDC9_98946</name>
</gene>
<organism evidence="1">
    <name type="scientific">bioreactor metagenome</name>
    <dbReference type="NCBI Taxonomy" id="1076179"/>
    <lineage>
        <taxon>unclassified sequences</taxon>
        <taxon>metagenomes</taxon>
        <taxon>ecological metagenomes</taxon>
    </lineage>
</organism>
<reference evidence="1" key="1">
    <citation type="submission" date="2019-08" db="EMBL/GenBank/DDBJ databases">
        <authorList>
            <person name="Kucharzyk K."/>
            <person name="Murdoch R.W."/>
            <person name="Higgins S."/>
            <person name="Loffler F."/>
        </authorList>
    </citation>
    <scope>NUCLEOTIDE SEQUENCE</scope>
</reference>
<protein>
    <submittedName>
        <fullName evidence="1">Uncharacterized protein</fullName>
    </submittedName>
</protein>
<name>A0A645AG64_9ZZZZ</name>
<dbReference type="AlphaFoldDB" id="A0A645AG64"/>